<evidence type="ECO:0000313" key="9">
    <source>
        <dbReference type="Proteomes" id="UP000290172"/>
    </source>
</evidence>
<evidence type="ECO:0000313" key="8">
    <source>
        <dbReference type="Proteomes" id="UP000289758"/>
    </source>
</evidence>
<sequence length="220" mass="25775">MVNTKEAIKSISLFSHLSDEELELIVSMSDISSYNSDTILYYETETTDRLLFLIDGLLKVYKIDKYDNEIFLYYVYPNSMISELSNLNDNQINCFSNSEFLRDSLLLSIDFKRFKQEFLMQNEMVSKFINELIHKNQQLQCIVNRELVFDATSKVAFMLTNDLIMFNQLKRNEVALLLHIQPETLSRVLKRLVRNETITIDKGNVEILKPDELKSIYLGI</sequence>
<evidence type="ECO:0000256" key="3">
    <source>
        <dbReference type="ARBA" id="ARBA00023163"/>
    </source>
</evidence>
<evidence type="ECO:0000259" key="4">
    <source>
        <dbReference type="PROSITE" id="PS50042"/>
    </source>
</evidence>
<reference evidence="8 9" key="1">
    <citation type="submission" date="2017-10" db="EMBL/GenBank/DDBJ databases">
        <title>Genomics of the genus Arcobacter.</title>
        <authorList>
            <person name="Perez-Cataluna A."/>
            <person name="Figueras M.J."/>
        </authorList>
    </citation>
    <scope>NUCLEOTIDE SEQUENCE [LARGE SCALE GENOMIC DNA]</scope>
    <source>
        <strain evidence="7 8">CECT 8441</strain>
        <strain evidence="6 9">CECT 8993</strain>
    </source>
</reference>
<comment type="caution">
    <text evidence="7">The sequence shown here is derived from an EMBL/GenBank/DDBJ whole genome shotgun (WGS) entry which is preliminary data.</text>
</comment>
<dbReference type="InterPro" id="IPR012318">
    <property type="entry name" value="HTH_CRP"/>
</dbReference>
<dbReference type="SUPFAM" id="SSF46785">
    <property type="entry name" value="Winged helix' DNA-binding domain"/>
    <property type="match status" value="1"/>
</dbReference>
<dbReference type="InterPro" id="IPR000595">
    <property type="entry name" value="cNMP-bd_dom"/>
</dbReference>
<keyword evidence="3" id="KW-0804">Transcription</keyword>
<dbReference type="SUPFAM" id="SSF51206">
    <property type="entry name" value="cAMP-binding domain-like"/>
    <property type="match status" value="1"/>
</dbReference>
<evidence type="ECO:0000256" key="2">
    <source>
        <dbReference type="ARBA" id="ARBA00023125"/>
    </source>
</evidence>
<keyword evidence="8" id="KW-1185">Reference proteome</keyword>
<evidence type="ECO:0000256" key="1">
    <source>
        <dbReference type="ARBA" id="ARBA00023015"/>
    </source>
</evidence>
<protein>
    <submittedName>
        <fullName evidence="7">Transcriptional regulator</fullName>
    </submittedName>
</protein>
<dbReference type="Proteomes" id="UP000290172">
    <property type="component" value="Unassembled WGS sequence"/>
</dbReference>
<evidence type="ECO:0000313" key="6">
    <source>
        <dbReference type="EMBL" id="RXJ66227.1"/>
    </source>
</evidence>
<dbReference type="PROSITE" id="PS51063">
    <property type="entry name" value="HTH_CRP_2"/>
    <property type="match status" value="1"/>
</dbReference>
<dbReference type="EMBL" id="PDKJ01000017">
    <property type="protein sequence ID" value="RXJ66227.1"/>
    <property type="molecule type" value="Genomic_DNA"/>
</dbReference>
<dbReference type="SMART" id="SM00419">
    <property type="entry name" value="HTH_CRP"/>
    <property type="match status" value="1"/>
</dbReference>
<dbReference type="Pfam" id="PF13545">
    <property type="entry name" value="HTH_Crp_2"/>
    <property type="match status" value="1"/>
</dbReference>
<feature type="domain" description="Cyclic nucleotide-binding" evidence="4">
    <location>
        <begin position="13"/>
        <end position="135"/>
    </location>
</feature>
<dbReference type="Proteomes" id="UP000289758">
    <property type="component" value="Unassembled WGS sequence"/>
</dbReference>
<dbReference type="InterPro" id="IPR036388">
    <property type="entry name" value="WH-like_DNA-bd_sf"/>
</dbReference>
<name>A0A4Q1AF27_9BACT</name>
<keyword evidence="1" id="KW-0805">Transcription regulation</keyword>
<dbReference type="Gene3D" id="2.60.120.10">
    <property type="entry name" value="Jelly Rolls"/>
    <property type="match status" value="1"/>
</dbReference>
<dbReference type="Gene3D" id="1.10.10.10">
    <property type="entry name" value="Winged helix-like DNA-binding domain superfamily/Winged helix DNA-binding domain"/>
    <property type="match status" value="1"/>
</dbReference>
<proteinExistence type="predicted"/>
<gene>
    <name evidence="7" type="ORF">CRV07_14335</name>
    <name evidence="6" type="ORF">CRV08_13720</name>
</gene>
<dbReference type="EMBL" id="PDKK01000018">
    <property type="protein sequence ID" value="RXK02088.1"/>
    <property type="molecule type" value="Genomic_DNA"/>
</dbReference>
<dbReference type="Pfam" id="PF00027">
    <property type="entry name" value="cNMP_binding"/>
    <property type="match status" value="1"/>
</dbReference>
<dbReference type="SMART" id="SM00100">
    <property type="entry name" value="cNMP"/>
    <property type="match status" value="1"/>
</dbReference>
<dbReference type="RefSeq" id="WP_128983099.1">
    <property type="nucleotide sequence ID" value="NZ_CP053836.1"/>
</dbReference>
<dbReference type="GO" id="GO:0006355">
    <property type="term" value="P:regulation of DNA-templated transcription"/>
    <property type="evidence" value="ECO:0007669"/>
    <property type="project" value="InterPro"/>
</dbReference>
<accession>A0A4Q1AF27</accession>
<keyword evidence="2" id="KW-0238">DNA-binding</keyword>
<evidence type="ECO:0000259" key="5">
    <source>
        <dbReference type="PROSITE" id="PS51063"/>
    </source>
</evidence>
<dbReference type="PROSITE" id="PS50042">
    <property type="entry name" value="CNMP_BINDING_3"/>
    <property type="match status" value="1"/>
</dbReference>
<dbReference type="CDD" id="cd00038">
    <property type="entry name" value="CAP_ED"/>
    <property type="match status" value="1"/>
</dbReference>
<dbReference type="GO" id="GO:0003677">
    <property type="term" value="F:DNA binding"/>
    <property type="evidence" value="ECO:0007669"/>
    <property type="project" value="UniProtKB-KW"/>
</dbReference>
<dbReference type="InterPro" id="IPR014710">
    <property type="entry name" value="RmlC-like_jellyroll"/>
</dbReference>
<evidence type="ECO:0000313" key="7">
    <source>
        <dbReference type="EMBL" id="RXK02088.1"/>
    </source>
</evidence>
<dbReference type="InterPro" id="IPR018490">
    <property type="entry name" value="cNMP-bd_dom_sf"/>
</dbReference>
<dbReference type="InterPro" id="IPR036390">
    <property type="entry name" value="WH_DNA-bd_sf"/>
</dbReference>
<dbReference type="AlphaFoldDB" id="A0A4Q1AF27"/>
<organism evidence="7 8">
    <name type="scientific">Halarcobacter ebronensis</name>
    <dbReference type="NCBI Taxonomy" id="1462615"/>
    <lineage>
        <taxon>Bacteria</taxon>
        <taxon>Pseudomonadati</taxon>
        <taxon>Campylobacterota</taxon>
        <taxon>Epsilonproteobacteria</taxon>
        <taxon>Campylobacterales</taxon>
        <taxon>Arcobacteraceae</taxon>
        <taxon>Halarcobacter</taxon>
    </lineage>
</organism>
<feature type="domain" description="HTH crp-type" evidence="5">
    <location>
        <begin position="149"/>
        <end position="211"/>
    </location>
</feature>
<dbReference type="OrthoDB" id="5338728at2"/>